<dbReference type="Proteomes" id="UP000540412">
    <property type="component" value="Unassembled WGS sequence"/>
</dbReference>
<evidence type="ECO:0000313" key="9">
    <source>
        <dbReference type="Proteomes" id="UP000540412"/>
    </source>
</evidence>
<dbReference type="PANTHER" id="PTHR30011">
    <property type="entry name" value="ALKANESULFONATE MONOOXYGENASE-RELATED"/>
    <property type="match status" value="1"/>
</dbReference>
<evidence type="ECO:0000256" key="4">
    <source>
        <dbReference type="ARBA" id="ARBA00023033"/>
    </source>
</evidence>
<dbReference type="GO" id="GO:0004497">
    <property type="term" value="F:monooxygenase activity"/>
    <property type="evidence" value="ECO:0007669"/>
    <property type="project" value="UniProtKB-KW"/>
</dbReference>
<gene>
    <name evidence="8" type="ORF">BJY24_005010</name>
</gene>
<keyword evidence="2 6" id="KW-0288">FMN</keyword>
<dbReference type="SUPFAM" id="SSF51679">
    <property type="entry name" value="Bacterial luciferase-like"/>
    <property type="match status" value="1"/>
</dbReference>
<dbReference type="RefSeq" id="WP_040752485.1">
    <property type="nucleotide sequence ID" value="NZ_JACHIT010000002.1"/>
</dbReference>
<keyword evidence="9" id="KW-1185">Reference proteome</keyword>
<dbReference type="InterPro" id="IPR011251">
    <property type="entry name" value="Luciferase-like_dom"/>
</dbReference>
<feature type="binding site" evidence="6">
    <location>
        <position position="139"/>
    </location>
    <ligand>
        <name>FMN</name>
        <dbReference type="ChEBI" id="CHEBI:58210"/>
    </ligand>
</feature>
<feature type="binding site" evidence="6">
    <location>
        <position position="85"/>
    </location>
    <ligand>
        <name>FMN</name>
        <dbReference type="ChEBI" id="CHEBI:58210"/>
    </ligand>
</feature>
<evidence type="ECO:0000256" key="1">
    <source>
        <dbReference type="ARBA" id="ARBA00022630"/>
    </source>
</evidence>
<dbReference type="EMBL" id="JACHIT010000002">
    <property type="protein sequence ID" value="MBB5916098.1"/>
    <property type="molecule type" value="Genomic_DNA"/>
</dbReference>
<dbReference type="InterPro" id="IPR016215">
    <property type="entry name" value="NTA_MOA"/>
</dbReference>
<accession>A0A7W9UK26</accession>
<dbReference type="NCBIfam" id="TIGR03860">
    <property type="entry name" value="FMN_nitrolo"/>
    <property type="match status" value="1"/>
</dbReference>
<reference evidence="8 9" key="1">
    <citation type="submission" date="2020-08" db="EMBL/GenBank/DDBJ databases">
        <title>Sequencing the genomes of 1000 actinobacteria strains.</title>
        <authorList>
            <person name="Klenk H.-P."/>
        </authorList>
    </citation>
    <scope>NUCLEOTIDE SEQUENCE [LARGE SCALE GENOMIC DNA]</scope>
    <source>
        <strain evidence="8 9">DSM 43582</strain>
    </source>
</reference>
<feature type="domain" description="Luciferase-like" evidence="7">
    <location>
        <begin position="22"/>
        <end position="364"/>
    </location>
</feature>
<keyword evidence="3" id="KW-0560">Oxidoreductase</keyword>
<sequence length="414" mass="45590">MSRYIRFAVNLIPGPLQAPDGSHPFIDIDDFARSARLAERARVDTVFFADSQGLAPRGQGYAYLDPLVVLPALARETEHVGLVATVSTTYSTPYALARSILSLDHLSHGRAGWNVVTTMDPAVARNFGSQEAPPRAERYRRAQEFTEVVDKLWASWPDDVTEAWDLDRLRHSPIDHRGEFFSVAGPLQLPRSRQGRPVIFQAGGSDQGIDTAARFADAVFSVGVDEQASRDYRQRLNKEARGVRGDSASVLVLPGIFFSVGSTTDEVHRLLHDAEQALESTDTLRRSLARFGLDPETADLDGPLPPEIAVTAGTRSIGFAQGGVDLARRQPDLTLRRFLVLGGGGHRRVFGTPESIADELTGWVDRDAADGFTVFAESLPQFAEHIVPVLRDRGVHRREYTGTTLRDNFRQHTG</sequence>
<protein>
    <submittedName>
        <fullName evidence="8">FMN-dependent oxidoreductase (Nitrilotriacetate monooxygenase family)</fullName>
    </submittedName>
</protein>
<dbReference type="PANTHER" id="PTHR30011:SF16">
    <property type="entry name" value="C2H2 FINGER DOMAIN TRANSCRIPTION FACTOR (EUROFUNG)-RELATED"/>
    <property type="match status" value="1"/>
</dbReference>
<dbReference type="InterPro" id="IPR036661">
    <property type="entry name" value="Luciferase-like_sf"/>
</dbReference>
<comment type="similarity">
    <text evidence="5">Belongs to the NtaA/SnaA/DszA monooxygenase family.</text>
</comment>
<evidence type="ECO:0000256" key="3">
    <source>
        <dbReference type="ARBA" id="ARBA00023002"/>
    </source>
</evidence>
<dbReference type="Pfam" id="PF00296">
    <property type="entry name" value="Bac_luciferase"/>
    <property type="match status" value="1"/>
</dbReference>
<evidence type="ECO:0000313" key="8">
    <source>
        <dbReference type="EMBL" id="MBB5916098.1"/>
    </source>
</evidence>
<dbReference type="AlphaFoldDB" id="A0A7W9UK26"/>
<dbReference type="GO" id="GO:0016705">
    <property type="term" value="F:oxidoreductase activity, acting on paired donors, with incorporation or reduction of molecular oxygen"/>
    <property type="evidence" value="ECO:0007669"/>
    <property type="project" value="InterPro"/>
</dbReference>
<feature type="binding site" evidence="6">
    <location>
        <position position="50"/>
    </location>
    <ligand>
        <name>FMN</name>
        <dbReference type="ChEBI" id="CHEBI:58210"/>
    </ligand>
</feature>
<evidence type="ECO:0000256" key="6">
    <source>
        <dbReference type="PIRSR" id="PIRSR000337-1"/>
    </source>
</evidence>
<evidence type="ECO:0000259" key="7">
    <source>
        <dbReference type="Pfam" id="PF00296"/>
    </source>
</evidence>
<dbReference type="PIRSF" id="PIRSF000337">
    <property type="entry name" value="NTA_MOA"/>
    <property type="match status" value="1"/>
</dbReference>
<comment type="caution">
    <text evidence="8">The sequence shown here is derived from an EMBL/GenBank/DDBJ whole genome shotgun (WGS) entry which is preliminary data.</text>
</comment>
<feature type="binding site" evidence="6">
    <location>
        <position position="205"/>
    </location>
    <ligand>
        <name>FMN</name>
        <dbReference type="ChEBI" id="CHEBI:58210"/>
    </ligand>
</feature>
<evidence type="ECO:0000256" key="5">
    <source>
        <dbReference type="ARBA" id="ARBA00033748"/>
    </source>
</evidence>
<organism evidence="8 9">
    <name type="scientific">Nocardia transvalensis</name>
    <dbReference type="NCBI Taxonomy" id="37333"/>
    <lineage>
        <taxon>Bacteria</taxon>
        <taxon>Bacillati</taxon>
        <taxon>Actinomycetota</taxon>
        <taxon>Actinomycetes</taxon>
        <taxon>Mycobacteriales</taxon>
        <taxon>Nocardiaceae</taxon>
        <taxon>Nocardia</taxon>
    </lineage>
</organism>
<proteinExistence type="inferred from homology"/>
<keyword evidence="1 6" id="KW-0285">Flavoprotein</keyword>
<dbReference type="Gene3D" id="3.20.20.30">
    <property type="entry name" value="Luciferase-like domain"/>
    <property type="match status" value="1"/>
</dbReference>
<evidence type="ECO:0000256" key="2">
    <source>
        <dbReference type="ARBA" id="ARBA00022643"/>
    </source>
</evidence>
<dbReference type="InterPro" id="IPR051260">
    <property type="entry name" value="Diverse_substr_monoxygenases"/>
</dbReference>
<keyword evidence="4 8" id="KW-0503">Monooxygenase</keyword>
<name>A0A7W9UK26_9NOCA</name>